<evidence type="ECO:0000313" key="4">
    <source>
        <dbReference type="RefSeq" id="XP_026679957.1"/>
    </source>
</evidence>
<feature type="compositionally biased region" description="Low complexity" evidence="1">
    <location>
        <begin position="89"/>
        <end position="99"/>
    </location>
</feature>
<proteinExistence type="predicted"/>
<dbReference type="KEGG" id="dci:113467767"/>
<feature type="chain" id="PRO_5044597834" evidence="2">
    <location>
        <begin position="25"/>
        <end position="143"/>
    </location>
</feature>
<name>A0A3Q0IUL0_DIACI</name>
<feature type="region of interest" description="Disordered" evidence="1">
    <location>
        <begin position="89"/>
        <end position="109"/>
    </location>
</feature>
<feature type="compositionally biased region" description="Basic residues" evidence="1">
    <location>
        <begin position="100"/>
        <end position="109"/>
    </location>
</feature>
<dbReference type="GeneID" id="113467767"/>
<feature type="signal peptide" evidence="2">
    <location>
        <begin position="1"/>
        <end position="24"/>
    </location>
</feature>
<keyword evidence="2" id="KW-0732">Signal</keyword>
<dbReference type="Proteomes" id="UP000079169">
    <property type="component" value="Unplaced"/>
</dbReference>
<evidence type="ECO:0000313" key="3">
    <source>
        <dbReference type="Proteomes" id="UP000079169"/>
    </source>
</evidence>
<gene>
    <name evidence="4 5" type="primary">LOC113467767</name>
</gene>
<evidence type="ECO:0000256" key="2">
    <source>
        <dbReference type="SAM" id="SignalP"/>
    </source>
</evidence>
<reference evidence="4 5" key="1">
    <citation type="submission" date="2025-04" db="UniProtKB">
        <authorList>
            <consortium name="RefSeq"/>
        </authorList>
    </citation>
    <scope>IDENTIFICATION</scope>
</reference>
<dbReference type="RefSeq" id="XP_026679958.1">
    <property type="nucleotide sequence ID" value="XM_026824157.1"/>
</dbReference>
<evidence type="ECO:0000313" key="5">
    <source>
        <dbReference type="RefSeq" id="XP_026679958.1"/>
    </source>
</evidence>
<dbReference type="RefSeq" id="XP_026679957.1">
    <property type="nucleotide sequence ID" value="XM_026824156.1"/>
</dbReference>
<sequence>MEKLPTYLLCWSVLCYVSVQASLASLFSFDYDEDDLIDIPDQPKLYRTLDDCFKGCPEYCFLKGKIAKCHKRQFTFECVCRNEKKTTTTTTTTTTTRTTTRPRTHHTTHRMSILNEQSKLFFKLSGVTDNDSDEKDEIQVLTI</sequence>
<protein>
    <submittedName>
        <fullName evidence="4">Uncharacterized protein LOC113467767 isoform X1</fullName>
    </submittedName>
    <submittedName>
        <fullName evidence="5">Uncharacterized protein LOC113467767 isoform X2</fullName>
    </submittedName>
</protein>
<evidence type="ECO:0000256" key="1">
    <source>
        <dbReference type="SAM" id="MobiDB-lite"/>
    </source>
</evidence>
<dbReference type="PaxDb" id="121845-A0A3Q0IUL0"/>
<accession>A0A3Q0IUL0</accession>
<keyword evidence="3" id="KW-1185">Reference proteome</keyword>
<organism evidence="3 4">
    <name type="scientific">Diaphorina citri</name>
    <name type="common">Asian citrus psyllid</name>
    <dbReference type="NCBI Taxonomy" id="121845"/>
    <lineage>
        <taxon>Eukaryota</taxon>
        <taxon>Metazoa</taxon>
        <taxon>Ecdysozoa</taxon>
        <taxon>Arthropoda</taxon>
        <taxon>Hexapoda</taxon>
        <taxon>Insecta</taxon>
        <taxon>Pterygota</taxon>
        <taxon>Neoptera</taxon>
        <taxon>Paraneoptera</taxon>
        <taxon>Hemiptera</taxon>
        <taxon>Sternorrhyncha</taxon>
        <taxon>Psylloidea</taxon>
        <taxon>Psyllidae</taxon>
        <taxon>Diaphorininae</taxon>
        <taxon>Diaphorina</taxon>
    </lineage>
</organism>
<dbReference type="AlphaFoldDB" id="A0A3Q0IUL0"/>